<protein>
    <submittedName>
        <fullName evidence="6">DoxX family protein</fullName>
    </submittedName>
</protein>
<evidence type="ECO:0000256" key="1">
    <source>
        <dbReference type="ARBA" id="ARBA00004141"/>
    </source>
</evidence>
<feature type="transmembrane region" description="Helical" evidence="5">
    <location>
        <begin position="43"/>
        <end position="64"/>
    </location>
</feature>
<dbReference type="InterPro" id="IPR032808">
    <property type="entry name" value="DoxX"/>
</dbReference>
<feature type="transmembrane region" description="Helical" evidence="5">
    <location>
        <begin position="7"/>
        <end position="31"/>
    </location>
</feature>
<proteinExistence type="predicted"/>
<evidence type="ECO:0000256" key="2">
    <source>
        <dbReference type="ARBA" id="ARBA00022692"/>
    </source>
</evidence>
<dbReference type="Proteomes" id="UP001597601">
    <property type="component" value="Unassembled WGS sequence"/>
</dbReference>
<feature type="transmembrane region" description="Helical" evidence="5">
    <location>
        <begin position="76"/>
        <end position="93"/>
    </location>
</feature>
<dbReference type="EMBL" id="JBHUON010000015">
    <property type="protein sequence ID" value="MFD2865582.1"/>
    <property type="molecule type" value="Genomic_DNA"/>
</dbReference>
<name>A0ABW5XQZ4_9SPHI</name>
<comment type="caution">
    <text evidence="6">The sequence shown here is derived from an EMBL/GenBank/DDBJ whole genome shotgun (WGS) entry which is preliminary data.</text>
</comment>
<comment type="subcellular location">
    <subcellularLocation>
        <location evidence="1">Membrane</location>
        <topology evidence="1">Multi-pass membrane protein</topology>
    </subcellularLocation>
</comment>
<gene>
    <name evidence="6" type="ORF">ACFSYC_12850</name>
</gene>
<dbReference type="RefSeq" id="WP_377128162.1">
    <property type="nucleotide sequence ID" value="NZ_JBHUHN010000001.1"/>
</dbReference>
<dbReference type="Pfam" id="PF13564">
    <property type="entry name" value="DoxX_2"/>
    <property type="match status" value="1"/>
</dbReference>
<evidence type="ECO:0000256" key="5">
    <source>
        <dbReference type="SAM" id="Phobius"/>
    </source>
</evidence>
<keyword evidence="7" id="KW-1185">Reference proteome</keyword>
<evidence type="ECO:0000313" key="7">
    <source>
        <dbReference type="Proteomes" id="UP001597601"/>
    </source>
</evidence>
<dbReference type="InterPro" id="IPR016944">
    <property type="entry name" value="UCP030066"/>
</dbReference>
<keyword evidence="3 5" id="KW-1133">Transmembrane helix</keyword>
<reference evidence="7" key="1">
    <citation type="journal article" date="2019" name="Int. J. Syst. Evol. Microbiol.">
        <title>The Global Catalogue of Microorganisms (GCM) 10K type strain sequencing project: providing services to taxonomists for standard genome sequencing and annotation.</title>
        <authorList>
            <consortium name="The Broad Institute Genomics Platform"/>
            <consortium name="The Broad Institute Genome Sequencing Center for Infectious Disease"/>
            <person name="Wu L."/>
            <person name="Ma J."/>
        </authorList>
    </citation>
    <scope>NUCLEOTIDE SEQUENCE [LARGE SCALE GENOMIC DNA]</scope>
    <source>
        <strain evidence="7">KCTC 52232</strain>
    </source>
</reference>
<feature type="transmembrane region" description="Helical" evidence="5">
    <location>
        <begin position="99"/>
        <end position="117"/>
    </location>
</feature>
<sequence length="130" mass="14405">MKTTKILYWVLNGLFALVMIGSGIPGVLGIQSTIHGMHEVMGYPLYFIPFLGVAKILGGIAILIPGNWPRIKEWAYAGLFFDLIAAVYSLYCIPNPEGPWWGTLIFVALGAAAYIYYHKMQALIKPDTLK</sequence>
<evidence type="ECO:0000256" key="3">
    <source>
        <dbReference type="ARBA" id="ARBA00022989"/>
    </source>
</evidence>
<keyword evidence="4 5" id="KW-0472">Membrane</keyword>
<evidence type="ECO:0000256" key="4">
    <source>
        <dbReference type="ARBA" id="ARBA00023136"/>
    </source>
</evidence>
<keyword evidence="2 5" id="KW-0812">Transmembrane</keyword>
<organism evidence="6 7">
    <name type="scientific">Mucilaginibacter antarcticus</name>
    <dbReference type="NCBI Taxonomy" id="1855725"/>
    <lineage>
        <taxon>Bacteria</taxon>
        <taxon>Pseudomonadati</taxon>
        <taxon>Bacteroidota</taxon>
        <taxon>Sphingobacteriia</taxon>
        <taxon>Sphingobacteriales</taxon>
        <taxon>Sphingobacteriaceae</taxon>
        <taxon>Mucilaginibacter</taxon>
    </lineage>
</organism>
<evidence type="ECO:0000313" key="6">
    <source>
        <dbReference type="EMBL" id="MFD2865582.1"/>
    </source>
</evidence>
<accession>A0ABW5XQZ4</accession>
<dbReference type="PIRSF" id="PIRSF030066">
    <property type="entry name" value="UCP030066"/>
    <property type="match status" value="1"/>
</dbReference>